<dbReference type="GO" id="GO:0005737">
    <property type="term" value="C:cytoplasm"/>
    <property type="evidence" value="ECO:0007669"/>
    <property type="project" value="UniProtKB-SubCell"/>
</dbReference>
<dbReference type="InterPro" id="IPR004613">
    <property type="entry name" value="RNase_J"/>
</dbReference>
<evidence type="ECO:0000256" key="10">
    <source>
        <dbReference type="PIRSR" id="PIRSR004803-1"/>
    </source>
</evidence>
<feature type="binding site" evidence="9 11">
    <location>
        <begin position="360"/>
        <end position="364"/>
    </location>
    <ligand>
        <name>substrate</name>
    </ligand>
</feature>
<evidence type="ECO:0000256" key="12">
    <source>
        <dbReference type="PIRSR" id="PIRSR004803-3"/>
    </source>
</evidence>
<evidence type="ECO:0000256" key="7">
    <source>
        <dbReference type="ARBA" id="ARBA00022839"/>
    </source>
</evidence>
<dbReference type="InterPro" id="IPR055132">
    <property type="entry name" value="RNase_J_b_CASP"/>
</dbReference>
<evidence type="ECO:0000256" key="2">
    <source>
        <dbReference type="ARBA" id="ARBA00022722"/>
    </source>
</evidence>
<reference evidence="14 15" key="1">
    <citation type="submission" date="2017-09" db="EMBL/GenBank/DDBJ databases">
        <title>Large-scale bioinformatics analysis of Bacillus genomes uncovers conserved roles of natural products in bacterial physiology.</title>
        <authorList>
            <consortium name="Agbiome Team Llc"/>
            <person name="Bleich R.M."/>
            <person name="Grubbs K.J."/>
            <person name="Santa Maria K.C."/>
            <person name="Allen S.E."/>
            <person name="Farag S."/>
            <person name="Shank E.A."/>
            <person name="Bowers A."/>
        </authorList>
    </citation>
    <scope>NUCLEOTIDE SEQUENCE [LARGE SCALE GENOMIC DNA]</scope>
    <source>
        <strain evidence="14 15">AFS092789</strain>
    </source>
</reference>
<feature type="domain" description="Metallo-beta-lactamase" evidence="13">
    <location>
        <begin position="19"/>
        <end position="213"/>
    </location>
</feature>
<name>A0A9X6SSP9_BACCE</name>
<accession>A0A9X6SSP9</accession>
<dbReference type="HAMAP" id="MF_01491">
    <property type="entry name" value="RNase_J_bact"/>
    <property type="match status" value="1"/>
</dbReference>
<keyword evidence="1 9" id="KW-0963">Cytoplasm</keyword>
<dbReference type="Gene3D" id="3.10.20.580">
    <property type="match status" value="1"/>
</dbReference>
<comment type="similarity">
    <text evidence="9">Belongs to the metallo-beta-lactamase superfamily. RNA-metabolizing metallo-beta-lactamase-like family. Bacterial RNase J subfamily.</text>
</comment>
<keyword evidence="4 9" id="KW-0255">Endonuclease</keyword>
<keyword evidence="2 9" id="KW-0540">Nuclease</keyword>
<evidence type="ECO:0000259" key="13">
    <source>
        <dbReference type="SMART" id="SM00849"/>
    </source>
</evidence>
<comment type="subcellular location">
    <subcellularLocation>
        <location evidence="9">Cytoplasm</location>
    </subcellularLocation>
</comment>
<dbReference type="InterPro" id="IPR001279">
    <property type="entry name" value="Metallo-B-lactamas"/>
</dbReference>
<dbReference type="RefSeq" id="WP_098007013.1">
    <property type="nucleotide sequence ID" value="NZ_NVMX01000191.1"/>
</dbReference>
<evidence type="ECO:0000256" key="8">
    <source>
        <dbReference type="ARBA" id="ARBA00022884"/>
    </source>
</evidence>
<dbReference type="Pfam" id="PF22505">
    <property type="entry name" value="RNase_J_b_CASP"/>
    <property type="match status" value="1"/>
</dbReference>
<dbReference type="EC" id="3.1.-.-" evidence="9"/>
<dbReference type="InterPro" id="IPR042173">
    <property type="entry name" value="RNase_J_2"/>
</dbReference>
<dbReference type="Pfam" id="PF07521">
    <property type="entry name" value="RMMBL"/>
    <property type="match status" value="1"/>
</dbReference>
<dbReference type="Pfam" id="PF00753">
    <property type="entry name" value="Lactamase_B"/>
    <property type="match status" value="1"/>
</dbReference>
<dbReference type="InterPro" id="IPR030854">
    <property type="entry name" value="RNase_J_bac"/>
</dbReference>
<evidence type="ECO:0000256" key="4">
    <source>
        <dbReference type="ARBA" id="ARBA00022759"/>
    </source>
</evidence>
<dbReference type="SUPFAM" id="SSF56281">
    <property type="entry name" value="Metallo-hydrolase/oxidoreductase"/>
    <property type="match status" value="1"/>
</dbReference>
<evidence type="ECO:0000256" key="3">
    <source>
        <dbReference type="ARBA" id="ARBA00022723"/>
    </source>
</evidence>
<dbReference type="GO" id="GO:0003723">
    <property type="term" value="F:RNA binding"/>
    <property type="evidence" value="ECO:0007669"/>
    <property type="project" value="UniProtKB-UniRule"/>
</dbReference>
<keyword evidence="5 9" id="KW-0378">Hydrolase</keyword>
<gene>
    <name evidence="9" type="primary">rnj</name>
    <name evidence="14" type="ORF">CON36_33830</name>
</gene>
<comment type="cofactor">
    <cofactor evidence="12">
        <name>Ca(2+)</name>
        <dbReference type="ChEBI" id="CHEBI:29108"/>
    </cofactor>
    <text evidence="12">Binds 1 Ca(2+) cation per subunit. Seen in 1 crystal structure, it is not clear if it is physiologically important.</text>
</comment>
<feature type="binding site" evidence="12">
    <location>
        <position position="47"/>
    </location>
    <ligand>
        <name>Ca(2+)</name>
        <dbReference type="ChEBI" id="CHEBI:29108"/>
    </ligand>
</feature>
<dbReference type="InterPro" id="IPR041636">
    <property type="entry name" value="RNase_J_C"/>
</dbReference>
<dbReference type="EMBL" id="NVMX01000191">
    <property type="protein sequence ID" value="PDZ94436.1"/>
    <property type="molecule type" value="Genomic_DNA"/>
</dbReference>
<feature type="binding site" evidence="12">
    <location>
        <position position="386"/>
    </location>
    <ligand>
        <name>Zn(2+)</name>
        <dbReference type="ChEBI" id="CHEBI:29105"/>
        <label>1</label>
        <note>catalytic</note>
    </ligand>
</feature>
<dbReference type="PANTHER" id="PTHR43694">
    <property type="entry name" value="RIBONUCLEASE J"/>
    <property type="match status" value="1"/>
</dbReference>
<dbReference type="GO" id="GO:0004534">
    <property type="term" value="F:5'-3' RNA exonuclease activity"/>
    <property type="evidence" value="ECO:0007669"/>
    <property type="project" value="UniProtKB-UniRule"/>
</dbReference>
<keyword evidence="9" id="KW-0698">rRNA processing</keyword>
<comment type="subunit">
    <text evidence="9">Homodimer, may be a subunit of the RNA degradosome.</text>
</comment>
<dbReference type="Pfam" id="PF17770">
    <property type="entry name" value="RNase_J_C"/>
    <property type="match status" value="1"/>
</dbReference>
<feature type="active site" description="Proton donor" evidence="10">
    <location>
        <position position="193"/>
    </location>
</feature>
<comment type="caution">
    <text evidence="14">The sequence shown here is derived from an EMBL/GenBank/DDBJ whole genome shotgun (WGS) entry which is preliminary data.</text>
</comment>
<evidence type="ECO:0000256" key="9">
    <source>
        <dbReference type="HAMAP-Rule" id="MF_01491"/>
    </source>
</evidence>
<evidence type="ECO:0000313" key="15">
    <source>
        <dbReference type="Proteomes" id="UP000219922"/>
    </source>
</evidence>
<dbReference type="InterPro" id="IPR011108">
    <property type="entry name" value="RMMBL"/>
</dbReference>
<dbReference type="InterPro" id="IPR036866">
    <property type="entry name" value="RibonucZ/Hydroxyglut_hydro"/>
</dbReference>
<dbReference type="CDD" id="cd07714">
    <property type="entry name" value="RNaseJ_MBL-fold"/>
    <property type="match status" value="1"/>
</dbReference>
<dbReference type="AlphaFoldDB" id="A0A9X6SSP9"/>
<feature type="binding site" evidence="12">
    <location>
        <position position="72"/>
    </location>
    <ligand>
        <name>Zn(2+)</name>
        <dbReference type="ChEBI" id="CHEBI:29105"/>
        <label>1</label>
        <note>catalytic</note>
    </ligand>
</feature>
<dbReference type="Gene3D" id="3.60.15.10">
    <property type="entry name" value="Ribonuclease Z/Hydroxyacylglutathione hydrolase-like"/>
    <property type="match status" value="1"/>
</dbReference>
<keyword evidence="7 9" id="KW-0269">Exonuclease</keyword>
<feature type="binding site" evidence="12">
    <location>
        <position position="161"/>
    </location>
    <ligand>
        <name>Zn(2+)</name>
        <dbReference type="ChEBI" id="CHEBI:29105"/>
        <label>1</label>
        <note>catalytic</note>
    </ligand>
</feature>
<evidence type="ECO:0000256" key="5">
    <source>
        <dbReference type="ARBA" id="ARBA00022801"/>
    </source>
</evidence>
<dbReference type="GO" id="GO:0004521">
    <property type="term" value="F:RNA endonuclease activity"/>
    <property type="evidence" value="ECO:0007669"/>
    <property type="project" value="UniProtKB-UniRule"/>
</dbReference>
<feature type="binding site" evidence="12">
    <location>
        <position position="76"/>
    </location>
    <ligand>
        <name>Zn(2+)</name>
        <dbReference type="ChEBI" id="CHEBI:29105"/>
        <label>1</label>
        <note>catalytic</note>
    </ligand>
</feature>
<dbReference type="GO" id="GO:0006364">
    <property type="term" value="P:rRNA processing"/>
    <property type="evidence" value="ECO:0007669"/>
    <property type="project" value="UniProtKB-UniRule"/>
</dbReference>
<dbReference type="GO" id="GO:0008270">
    <property type="term" value="F:zinc ion binding"/>
    <property type="evidence" value="ECO:0007669"/>
    <property type="project" value="InterPro"/>
</dbReference>
<keyword evidence="8 9" id="KW-0694">RNA-binding</keyword>
<protein>
    <recommendedName>
        <fullName evidence="9">Ribonuclease J</fullName>
        <shortName evidence="9">RNase J</shortName>
        <ecNumber evidence="9">3.1.-.-</ecNumber>
    </recommendedName>
</protein>
<feature type="binding site" evidence="12">
    <location>
        <position position="74"/>
    </location>
    <ligand>
        <name>Zn(2+)</name>
        <dbReference type="ChEBI" id="CHEBI:29105"/>
        <label>1</label>
        <note>catalytic</note>
    </ligand>
</feature>
<organism evidence="14 15">
    <name type="scientific">Bacillus cereus</name>
    <dbReference type="NCBI Taxonomy" id="1396"/>
    <lineage>
        <taxon>Bacteria</taxon>
        <taxon>Bacillati</taxon>
        <taxon>Bacillota</taxon>
        <taxon>Bacilli</taxon>
        <taxon>Bacillales</taxon>
        <taxon>Bacillaceae</taxon>
        <taxon>Bacillus</taxon>
        <taxon>Bacillus cereus group</taxon>
    </lineage>
</organism>
<keyword evidence="3 12" id="KW-0479">Metal-binding</keyword>
<dbReference type="Proteomes" id="UP000219922">
    <property type="component" value="Unassembled WGS sequence"/>
</dbReference>
<evidence type="ECO:0000256" key="6">
    <source>
        <dbReference type="ARBA" id="ARBA00022833"/>
    </source>
</evidence>
<feature type="active site" description="Proton acceptor" evidence="10">
    <location>
        <position position="364"/>
    </location>
</feature>
<evidence type="ECO:0000313" key="14">
    <source>
        <dbReference type="EMBL" id="PDZ94436.1"/>
    </source>
</evidence>
<feature type="binding site" evidence="12">
    <location>
        <position position="77"/>
    </location>
    <ligand>
        <name>Zn(2+)</name>
        <dbReference type="ChEBI" id="CHEBI:29105"/>
        <label>1</label>
        <note>catalytic</note>
    </ligand>
</feature>
<proteinExistence type="inferred from homology"/>
<feature type="binding site" evidence="12">
    <location>
        <position position="439"/>
    </location>
    <ligand>
        <name>Ca(2+)</name>
        <dbReference type="ChEBI" id="CHEBI:29108"/>
    </ligand>
</feature>
<feature type="binding site" evidence="12">
    <location>
        <position position="139"/>
    </location>
    <ligand>
        <name>Zn(2+)</name>
        <dbReference type="ChEBI" id="CHEBI:29105"/>
        <label>1</label>
        <note>catalytic</note>
    </ligand>
</feature>
<dbReference type="NCBIfam" id="TIGR00649">
    <property type="entry name" value="MG423"/>
    <property type="match status" value="1"/>
</dbReference>
<sequence length="541" mass="60505">MSNLSTVKVIPLGGLDEVGKNMTAIEYENEIIVVDAGTAFPSADMYGVHLIVPDVDYLKENRAKVKSLFITHGHEDHIGGIAYFLKEFDVDVYATKLTTALIRNKLKGQKDGLKRLKIVDKDTEIKGQNLHVSFFETNHSIPDSVGLVIKTPHGNIVHTSDFKVDYTPVDGKTLDFAKIAELTKEGVLLLLSDSTNSLKEGFSPSEDAVAKSLHELIAKAKGRVIATTFASSLYRIQSMVRIAEKEKRKIVLIGRSMKNNVKAAHKLGYLEAKEKTFISDKQMHEYSPNELLIITTGSQGEPTSALRRMVENKNPLITLNESDIVLFSSHTIPGNEKSVNHLINELSKLDIDVVIGGSIHTSGHGYQEELKLILSLFKPKFFMPVHGEHRMLKKHAQLANKTGVLKENCFVCENGDVLEFTKEYAKKSKPVKAGAIFVDQSGLGDVEFNIMKDRGRLANHGAAFIQIQKTPHRYKTRVILKGIIAAYDSKQLYREVNSVVEEIMKKNENNKHSSKRELYKEVGEVLEKHLNRKPLIIPIFD</sequence>
<dbReference type="PIRSF" id="PIRSF004803">
    <property type="entry name" value="RnjA"/>
    <property type="match status" value="1"/>
</dbReference>
<comment type="cofactor">
    <cofactor evidence="12">
        <name>Zn(2+)</name>
        <dbReference type="ChEBI" id="CHEBI:29105"/>
    </cofactor>
    <text evidence="12">Binds 2 Zn(2+) ions per subunit. It is not clear if Zn(2+) or Mg(2+) is physiologically important.</text>
</comment>
<comment type="function">
    <text evidence="9">An RNase that has 5'-3' exonuclease and possibly endonuclease activity. Involved in maturation of rRNA and in some organisms also mRNA maturation and/or decay.</text>
</comment>
<dbReference type="PANTHER" id="PTHR43694:SF1">
    <property type="entry name" value="RIBONUCLEASE J"/>
    <property type="match status" value="1"/>
</dbReference>
<evidence type="ECO:0000256" key="11">
    <source>
        <dbReference type="PIRSR" id="PIRSR004803-2"/>
    </source>
</evidence>
<evidence type="ECO:0000256" key="1">
    <source>
        <dbReference type="ARBA" id="ARBA00022490"/>
    </source>
</evidence>
<keyword evidence="6 12" id="KW-0862">Zinc</keyword>
<dbReference type="SMART" id="SM00849">
    <property type="entry name" value="Lactamase_B"/>
    <property type="match status" value="1"/>
</dbReference>
<dbReference type="Gene3D" id="3.40.50.10710">
    <property type="entry name" value="Metallo-hydrolase/oxidoreductase"/>
    <property type="match status" value="1"/>
</dbReference>
<keyword evidence="12" id="KW-0106">Calcium</keyword>